<evidence type="ECO:0000313" key="2">
    <source>
        <dbReference type="Proteomes" id="UP001217083"/>
    </source>
</evidence>
<organism evidence="1 2">
    <name type="scientific">Flagellimonas okinawensis</name>
    <dbReference type="NCBI Taxonomy" id="3031324"/>
    <lineage>
        <taxon>Bacteria</taxon>
        <taxon>Pseudomonadati</taxon>
        <taxon>Bacteroidota</taxon>
        <taxon>Flavobacteriia</taxon>
        <taxon>Flavobacteriales</taxon>
        <taxon>Flavobacteriaceae</taxon>
        <taxon>Flagellimonas</taxon>
    </lineage>
</organism>
<reference evidence="1 2" key="1">
    <citation type="submission" date="2023-03" db="EMBL/GenBank/DDBJ databases">
        <title>Muricauda XX sp. nov. and Muricauda XXX sp. nov., two novel species isolated from Okinawa Trough.</title>
        <authorList>
            <person name="Cao W."/>
            <person name="Deng X."/>
        </authorList>
    </citation>
    <scope>NUCLEOTIDE SEQUENCE [LARGE SCALE GENOMIC DNA]</scope>
    <source>
        <strain evidence="1 2">81s02</strain>
    </source>
</reference>
<dbReference type="Proteomes" id="UP001217083">
    <property type="component" value="Unassembled WGS sequence"/>
</dbReference>
<proteinExistence type="predicted"/>
<protein>
    <submittedName>
        <fullName evidence="1">Uncharacterized protein</fullName>
    </submittedName>
</protein>
<dbReference type="EMBL" id="JARFVA010000006">
    <property type="protein sequence ID" value="MDF0708533.1"/>
    <property type="molecule type" value="Genomic_DNA"/>
</dbReference>
<gene>
    <name evidence="1" type="ORF">PY091_15010</name>
</gene>
<dbReference type="RefSeq" id="WP_275650466.1">
    <property type="nucleotide sequence ID" value="NZ_JARFVA010000006.1"/>
</dbReference>
<accession>A0ABT5XRJ8</accession>
<keyword evidence="2" id="KW-1185">Reference proteome</keyword>
<name>A0ABT5XRJ8_9FLAO</name>
<evidence type="ECO:0000313" key="1">
    <source>
        <dbReference type="EMBL" id="MDF0708533.1"/>
    </source>
</evidence>
<comment type="caution">
    <text evidence="1">The sequence shown here is derived from an EMBL/GenBank/DDBJ whole genome shotgun (WGS) entry which is preliminary data.</text>
</comment>
<sequence>MDFVRDIINKVKGKIKDKNAEKYYSYYLFGLSVKKPIWDWENWKKCIPLLQPIIGLSPETPFIKSEQSIPITYAKDDQFVSYNKGALRFGRMIWNEKNNEKWTTKYVNEKGWTFFDTEIAFPTRSYCHKNGANPLIFITVENQNLTKSDNPYIDQAVTIHIKTNLIEKSELMEIEKYIDQIGDVLNCKIAGKIERPTAYKSELGIAYTDSLWDGTHGVLAPEDIDFSENYKRYGIEKIKCGN</sequence>